<dbReference type="NCBIfam" id="TIGR00030">
    <property type="entry name" value="S21p"/>
    <property type="match status" value="1"/>
</dbReference>
<evidence type="ECO:0000313" key="5">
    <source>
        <dbReference type="EMBL" id="KAL3748064.1"/>
    </source>
</evidence>
<name>A0ABD3LBT6_EUCGL</name>
<gene>
    <name evidence="5" type="ORF">ACJRO7_009309</name>
</gene>
<accession>A0ABD3LBT6</accession>
<keyword evidence="6" id="KW-1185">Reference proteome</keyword>
<dbReference type="InterPro" id="IPR001911">
    <property type="entry name" value="Ribosomal_bS21"/>
</dbReference>
<sequence>MIQTPRKRTTTTLSTMISASSLSANFLSSLLPPKSTPPPPPPPPPSSSAATWLRLPPQPADAHRRKWAPLVADVGPSLSPAAMSTGCPSLAYANTLFFKSTYNVQITVDDNEPEERLVNRFRREVAKAGIIPECRRRRFFETQQEYRKRKTREAARRNRRRRPQAKLAKQAKKEMPKKKRADDEEDDNWDLPQGDLPY</sequence>
<dbReference type="AlphaFoldDB" id="A0ABD3LBT6"/>
<dbReference type="PRINTS" id="PR00976">
    <property type="entry name" value="RIBOSOMALS21"/>
</dbReference>
<dbReference type="PANTHER" id="PTHR21109">
    <property type="entry name" value="MITOCHONDRIAL 28S RIBOSOMAL PROTEIN S21"/>
    <property type="match status" value="1"/>
</dbReference>
<evidence type="ECO:0000256" key="4">
    <source>
        <dbReference type="SAM" id="MobiDB-lite"/>
    </source>
</evidence>
<organism evidence="5 6">
    <name type="scientific">Eucalyptus globulus</name>
    <name type="common">Tasmanian blue gum</name>
    <dbReference type="NCBI Taxonomy" id="34317"/>
    <lineage>
        <taxon>Eukaryota</taxon>
        <taxon>Viridiplantae</taxon>
        <taxon>Streptophyta</taxon>
        <taxon>Embryophyta</taxon>
        <taxon>Tracheophyta</taxon>
        <taxon>Spermatophyta</taxon>
        <taxon>Magnoliopsida</taxon>
        <taxon>eudicotyledons</taxon>
        <taxon>Gunneridae</taxon>
        <taxon>Pentapetalae</taxon>
        <taxon>rosids</taxon>
        <taxon>malvids</taxon>
        <taxon>Myrtales</taxon>
        <taxon>Myrtaceae</taxon>
        <taxon>Myrtoideae</taxon>
        <taxon>Eucalypteae</taxon>
        <taxon>Eucalyptus</taxon>
    </lineage>
</organism>
<dbReference type="InterPro" id="IPR038380">
    <property type="entry name" value="Ribosomal_bS21_sf"/>
</dbReference>
<dbReference type="HAMAP" id="MF_00358">
    <property type="entry name" value="Ribosomal_bS21"/>
    <property type="match status" value="1"/>
</dbReference>
<evidence type="ECO:0000256" key="2">
    <source>
        <dbReference type="ARBA" id="ARBA00022980"/>
    </source>
</evidence>
<evidence type="ECO:0000256" key="3">
    <source>
        <dbReference type="ARBA" id="ARBA00023274"/>
    </source>
</evidence>
<feature type="region of interest" description="Disordered" evidence="4">
    <location>
        <begin position="144"/>
        <end position="198"/>
    </location>
</feature>
<dbReference type="PANTHER" id="PTHR21109:SF27">
    <property type="entry name" value="30S RIBOSOMAL PROTEIN S21, CHLOROPLASTIC"/>
    <property type="match status" value="1"/>
</dbReference>
<dbReference type="GO" id="GO:1990904">
    <property type="term" value="C:ribonucleoprotein complex"/>
    <property type="evidence" value="ECO:0007669"/>
    <property type="project" value="UniProtKB-KW"/>
</dbReference>
<keyword evidence="3" id="KW-0687">Ribonucleoprotein</keyword>
<reference evidence="5 6" key="1">
    <citation type="submission" date="2024-11" db="EMBL/GenBank/DDBJ databases">
        <title>Chromosome-level genome assembly of Eucalyptus globulus Labill. provides insights into its genome evolution.</title>
        <authorList>
            <person name="Li X."/>
        </authorList>
    </citation>
    <scope>NUCLEOTIDE SEQUENCE [LARGE SCALE GENOMIC DNA]</scope>
    <source>
        <strain evidence="5">CL2024</strain>
        <tissue evidence="5">Fresh tender leaves</tissue>
    </source>
</reference>
<dbReference type="EMBL" id="JBJKBG010000002">
    <property type="protein sequence ID" value="KAL3748064.1"/>
    <property type="molecule type" value="Genomic_DNA"/>
</dbReference>
<dbReference type="Proteomes" id="UP001634007">
    <property type="component" value="Unassembled WGS sequence"/>
</dbReference>
<dbReference type="Gene3D" id="1.20.5.1150">
    <property type="entry name" value="Ribosomal protein S8"/>
    <property type="match status" value="1"/>
</dbReference>
<dbReference type="GO" id="GO:0005840">
    <property type="term" value="C:ribosome"/>
    <property type="evidence" value="ECO:0007669"/>
    <property type="project" value="UniProtKB-KW"/>
</dbReference>
<proteinExistence type="inferred from homology"/>
<dbReference type="Pfam" id="PF01165">
    <property type="entry name" value="Ribosomal_S21"/>
    <property type="match status" value="1"/>
</dbReference>
<protein>
    <recommendedName>
        <fullName evidence="7">Ribosomal protein S21</fullName>
    </recommendedName>
</protein>
<evidence type="ECO:0008006" key="7">
    <source>
        <dbReference type="Google" id="ProtNLM"/>
    </source>
</evidence>
<feature type="compositionally biased region" description="Basic residues" evidence="4">
    <location>
        <begin position="147"/>
        <end position="164"/>
    </location>
</feature>
<feature type="compositionally biased region" description="Pro residues" evidence="4">
    <location>
        <begin position="34"/>
        <end position="46"/>
    </location>
</feature>
<evidence type="ECO:0000256" key="1">
    <source>
        <dbReference type="ARBA" id="ARBA00006640"/>
    </source>
</evidence>
<evidence type="ECO:0000313" key="6">
    <source>
        <dbReference type="Proteomes" id="UP001634007"/>
    </source>
</evidence>
<keyword evidence="2" id="KW-0689">Ribosomal protein</keyword>
<feature type="region of interest" description="Disordered" evidence="4">
    <location>
        <begin position="28"/>
        <end position="52"/>
    </location>
</feature>
<comment type="caution">
    <text evidence="5">The sequence shown here is derived from an EMBL/GenBank/DDBJ whole genome shotgun (WGS) entry which is preliminary data.</text>
</comment>
<comment type="similarity">
    <text evidence="1">Belongs to the bacterial ribosomal protein bS21 family.</text>
</comment>